<dbReference type="FunFam" id="3.30.70.60:FF:000005">
    <property type="entry name" value="Pilus assembly protein, PilO"/>
    <property type="match status" value="1"/>
</dbReference>
<keyword evidence="2" id="KW-1133">Transmembrane helix</keyword>
<evidence type="ECO:0000313" key="3">
    <source>
        <dbReference type="EMBL" id="SUD41947.1"/>
    </source>
</evidence>
<dbReference type="GO" id="GO:0043683">
    <property type="term" value="P:type IV pilus assembly"/>
    <property type="evidence" value="ECO:0007669"/>
    <property type="project" value="InterPro"/>
</dbReference>
<dbReference type="AlphaFoldDB" id="A0A379J081"/>
<evidence type="ECO:0000256" key="2">
    <source>
        <dbReference type="SAM" id="Phobius"/>
    </source>
</evidence>
<dbReference type="EMBL" id="UGUU01000001">
    <property type="protein sequence ID" value="SUD41947.1"/>
    <property type="molecule type" value="Genomic_DNA"/>
</dbReference>
<protein>
    <submittedName>
        <fullName evidence="3">Type 4 fimbrial biogenesis protein PilO</fullName>
    </submittedName>
</protein>
<dbReference type="PIRSF" id="PIRSF016482">
    <property type="entry name" value="PilO"/>
    <property type="match status" value="1"/>
</dbReference>
<dbReference type="PANTHER" id="PTHR39555">
    <property type="entry name" value="FIMBRIAL ASSEMBLY PROTEIN PILO-LIKE PROTEIN-RELATED"/>
    <property type="match status" value="1"/>
</dbReference>
<keyword evidence="2" id="KW-0472">Membrane</keyword>
<dbReference type="Gene3D" id="1.10.287.540">
    <property type="entry name" value="Helix hairpin bin"/>
    <property type="match status" value="1"/>
</dbReference>
<dbReference type="GO" id="GO:0043107">
    <property type="term" value="P:type IV pilus-dependent motility"/>
    <property type="evidence" value="ECO:0007669"/>
    <property type="project" value="InterPro"/>
</dbReference>
<dbReference type="RefSeq" id="WP_115292472.1">
    <property type="nucleotide sequence ID" value="NZ_UGUU01000001.1"/>
</dbReference>
<keyword evidence="1" id="KW-0175">Coiled coil</keyword>
<dbReference type="PANTHER" id="PTHR39555:SF1">
    <property type="entry name" value="TYPE IV PILUS INNER MEMBRANE COMPONENT PILO"/>
    <property type="match status" value="1"/>
</dbReference>
<accession>A0A379J081</accession>
<dbReference type="InterPro" id="IPR007445">
    <property type="entry name" value="PilO"/>
</dbReference>
<dbReference type="FunFam" id="1.10.287.540:FF:000001">
    <property type="entry name" value="Type IV pilus assembly protein PilO"/>
    <property type="match status" value="1"/>
</dbReference>
<reference evidence="3 4" key="1">
    <citation type="submission" date="2018-06" db="EMBL/GenBank/DDBJ databases">
        <authorList>
            <consortium name="Pathogen Informatics"/>
            <person name="Doyle S."/>
        </authorList>
    </citation>
    <scope>NUCLEOTIDE SEQUENCE [LARGE SCALE GENOMIC DNA]</scope>
    <source>
        <strain evidence="3 4">NCTC10899</strain>
    </source>
</reference>
<gene>
    <name evidence="3" type="ORF">NCTC10899_04831</name>
</gene>
<evidence type="ECO:0000313" key="4">
    <source>
        <dbReference type="Proteomes" id="UP000254260"/>
    </source>
</evidence>
<evidence type="ECO:0000256" key="1">
    <source>
        <dbReference type="SAM" id="Coils"/>
    </source>
</evidence>
<sequence>MSLSESIESLRKFDLNDLDINNVGSWPSAVKGVIFVLFFVALLGAGYYFHLSDLRDQLDRTTSEEENLKQQFSSKAFQAANLEAYKEQMKEMEVSFGALLRQLPSDTEVPGLLEDITRTGLGSGLEFEEIKLLPEVTQQFYIELPIQIVVIGSYHDLATFVSGVASLPRIVTLHDFEIKPVDKDGSSSALRMSVLAKTYRYNDKGLEK</sequence>
<organism evidence="3 4">
    <name type="scientific">Ectopseudomonas mendocina</name>
    <name type="common">Pseudomonas mendocina</name>
    <dbReference type="NCBI Taxonomy" id="300"/>
    <lineage>
        <taxon>Bacteria</taxon>
        <taxon>Pseudomonadati</taxon>
        <taxon>Pseudomonadota</taxon>
        <taxon>Gammaproteobacteria</taxon>
        <taxon>Pseudomonadales</taxon>
        <taxon>Pseudomonadaceae</taxon>
        <taxon>Ectopseudomonas</taxon>
    </lineage>
</organism>
<dbReference type="InterPro" id="IPR014717">
    <property type="entry name" value="Transl_elong_EF1B/ribsomal_bS6"/>
</dbReference>
<keyword evidence="2" id="KW-0812">Transmembrane</keyword>
<name>A0A379J081_ECTME</name>
<proteinExistence type="predicted"/>
<feature type="transmembrane region" description="Helical" evidence="2">
    <location>
        <begin position="32"/>
        <end position="51"/>
    </location>
</feature>
<dbReference type="OrthoDB" id="9802133at2"/>
<dbReference type="Proteomes" id="UP000254260">
    <property type="component" value="Unassembled WGS sequence"/>
</dbReference>
<dbReference type="Gene3D" id="3.30.70.60">
    <property type="match status" value="1"/>
</dbReference>
<feature type="coiled-coil region" evidence="1">
    <location>
        <begin position="51"/>
        <end position="102"/>
    </location>
</feature>
<dbReference type="Pfam" id="PF04350">
    <property type="entry name" value="PilO"/>
    <property type="match status" value="1"/>
</dbReference>